<organism evidence="1 2">
    <name type="scientific">Arctium lappa</name>
    <name type="common">Greater burdock</name>
    <name type="synonym">Lappa major</name>
    <dbReference type="NCBI Taxonomy" id="4217"/>
    <lineage>
        <taxon>Eukaryota</taxon>
        <taxon>Viridiplantae</taxon>
        <taxon>Streptophyta</taxon>
        <taxon>Embryophyta</taxon>
        <taxon>Tracheophyta</taxon>
        <taxon>Spermatophyta</taxon>
        <taxon>Magnoliopsida</taxon>
        <taxon>eudicotyledons</taxon>
        <taxon>Gunneridae</taxon>
        <taxon>Pentapetalae</taxon>
        <taxon>asterids</taxon>
        <taxon>campanulids</taxon>
        <taxon>Asterales</taxon>
        <taxon>Asteraceae</taxon>
        <taxon>Carduoideae</taxon>
        <taxon>Cardueae</taxon>
        <taxon>Arctiinae</taxon>
        <taxon>Arctium</taxon>
    </lineage>
</organism>
<evidence type="ECO:0000313" key="2">
    <source>
        <dbReference type="Proteomes" id="UP001055879"/>
    </source>
</evidence>
<protein>
    <submittedName>
        <fullName evidence="1">Uncharacterized protein</fullName>
    </submittedName>
</protein>
<keyword evidence="2" id="KW-1185">Reference proteome</keyword>
<reference evidence="2" key="1">
    <citation type="journal article" date="2022" name="Mol. Ecol. Resour.">
        <title>The genomes of chicory, endive, great burdock and yacon provide insights into Asteraceae palaeo-polyploidization history and plant inulin production.</title>
        <authorList>
            <person name="Fan W."/>
            <person name="Wang S."/>
            <person name="Wang H."/>
            <person name="Wang A."/>
            <person name="Jiang F."/>
            <person name="Liu H."/>
            <person name="Zhao H."/>
            <person name="Xu D."/>
            <person name="Zhang Y."/>
        </authorList>
    </citation>
    <scope>NUCLEOTIDE SEQUENCE [LARGE SCALE GENOMIC DNA]</scope>
    <source>
        <strain evidence="2">cv. Niubang</strain>
    </source>
</reference>
<gene>
    <name evidence="1" type="ORF">L6452_08673</name>
</gene>
<evidence type="ECO:0000313" key="1">
    <source>
        <dbReference type="EMBL" id="KAI3746249.1"/>
    </source>
</evidence>
<sequence length="912" mass="101040">MSSSITFLREWRHFCYQPRAIRFACQSETPQRKDVTSGLVNLSQFSSAAVPKDVSGGDKISSHSSKDFVMYVGGLVWALDWCPRVHERPDCDINLEFIAVAAHPPESSYHKIGAPLTGRGVIQIWGLLNRGVKDDVIPNVKGKSKKNPSSKKATETKATQPTKPRGRPRGRPRKNPIHESINLYDNNQNLHARAVQFPEDSTKLLLTDGISHDTLELVVTEDNVTNAKPSAPKKPRGRPKKNQLKESIDNLDRSNKHLESLKYPQVSFNVDKVYLETPEKISKDTCRDQNAPVGVSTEKQQDIRATDSADNLDSSNQHVKPLAIKFPEDNINVNNQYPKPLAVKFHEDSSKLLEVDEISTETPAIVSKEDDGSKAHELVTEKDSSRKRKAHNEGHPEKSVLIASKSTLTKCKLRLKSGETATDLHLLSQKCGTSLLNADTSSGCGRDPMGSSENKANPIPLETDLDSCYIPEDVALPRLIMCLAHNGKVAWDVKWRPFNTCVNSKHRMGYLAVLLGNGALEVWDVPAPHAVEVMFSACQKEGSDPRFIKLEPIFRCSMLKCGDRQSIPLTLEWSTSSPHDLILAGCHDGVVALWKFSADGPLKDTRPLLCFTADTVPIRALAWAPVPSDSESANIIVTAGHKGVKFWDIRDPFRPLWDVNPTHRIIYGLDWHPDPRCVVVSFSDGEIQIISLSKAACDVPVTGAPFVEAHRHASHSYHCSSSSILSVQVSRLTGMVAYCCSDGTVLHFQLTIKAVEKDPSRNREPHYLCGAVTMEESALTVLSPLPNVPFLMKKSSKEWGDTPRSRRGYISRSNQEKRAREQMLKCQPPEEQPQPLALCYDDGGGRASDSGSNEAEQRSSKSKGKRDEEGEVVPPPPKIVGMHGVRWNMNKGSERWLSYGGAAGILRCQEIY</sequence>
<name>A0ACB9DHX2_ARCLA</name>
<comment type="caution">
    <text evidence="1">The sequence shown here is derived from an EMBL/GenBank/DDBJ whole genome shotgun (WGS) entry which is preliminary data.</text>
</comment>
<dbReference type="Proteomes" id="UP001055879">
    <property type="component" value="Linkage Group LG03"/>
</dbReference>
<accession>A0ACB9DHX2</accession>
<reference evidence="1 2" key="2">
    <citation type="journal article" date="2022" name="Mol. Ecol. Resour.">
        <title>The genomes of chicory, endive, great burdock and yacon provide insights into Asteraceae paleo-polyploidization history and plant inulin production.</title>
        <authorList>
            <person name="Fan W."/>
            <person name="Wang S."/>
            <person name="Wang H."/>
            <person name="Wang A."/>
            <person name="Jiang F."/>
            <person name="Liu H."/>
            <person name="Zhao H."/>
            <person name="Xu D."/>
            <person name="Zhang Y."/>
        </authorList>
    </citation>
    <scope>NUCLEOTIDE SEQUENCE [LARGE SCALE GENOMIC DNA]</scope>
    <source>
        <strain evidence="2">cv. Niubang</strain>
    </source>
</reference>
<dbReference type="EMBL" id="CM042049">
    <property type="protein sequence ID" value="KAI3746249.1"/>
    <property type="molecule type" value="Genomic_DNA"/>
</dbReference>
<proteinExistence type="predicted"/>